<evidence type="ECO:0000313" key="6">
    <source>
        <dbReference type="EMBL" id="KGO53550.1"/>
    </source>
</evidence>
<dbReference type="HOGENOM" id="CLU_2237497_0_0_1"/>
<evidence type="ECO:0000256" key="3">
    <source>
        <dbReference type="ARBA" id="ARBA00022801"/>
    </source>
</evidence>
<dbReference type="VEuPathDB" id="FungiDB:PEXP_067830"/>
<dbReference type="STRING" id="27334.A0A0A2JMN3"/>
<feature type="domain" description="Metallo-beta-lactamase" evidence="5">
    <location>
        <begin position="22"/>
        <end position="103"/>
    </location>
</feature>
<dbReference type="Gene3D" id="3.60.15.10">
    <property type="entry name" value="Ribonuclease Z/Hydroxyacylglutathione hydrolase-like"/>
    <property type="match status" value="1"/>
</dbReference>
<protein>
    <recommendedName>
        <fullName evidence="5">Metallo-beta-lactamase domain-containing protein</fullName>
    </recommendedName>
</protein>
<keyword evidence="3" id="KW-0378">Hydrolase</keyword>
<dbReference type="EMBL" id="JQFZ01000250">
    <property type="protein sequence ID" value="KGO53550.1"/>
    <property type="molecule type" value="Genomic_DNA"/>
</dbReference>
<reference evidence="6 7" key="1">
    <citation type="journal article" date="2015" name="Mol. Plant Microbe Interact.">
        <title>Genome, transcriptome, and functional analyses of Penicillium expansum provide new insights into secondary metabolism and pathogenicity.</title>
        <authorList>
            <person name="Ballester A.R."/>
            <person name="Marcet-Houben M."/>
            <person name="Levin E."/>
            <person name="Sela N."/>
            <person name="Selma-Lazaro C."/>
            <person name="Carmona L."/>
            <person name="Wisniewski M."/>
            <person name="Droby S."/>
            <person name="Gonzalez-Candelas L."/>
            <person name="Gabaldon T."/>
        </authorList>
    </citation>
    <scope>NUCLEOTIDE SEQUENCE [LARGE SCALE GENOMIC DNA]</scope>
    <source>
        <strain evidence="6 7">MD-8</strain>
    </source>
</reference>
<dbReference type="InterPro" id="IPR051013">
    <property type="entry name" value="MBL_superfamily_lactonases"/>
</dbReference>
<dbReference type="SUPFAM" id="SSF56281">
    <property type="entry name" value="Metallo-hydrolase/oxidoreductase"/>
    <property type="match status" value="1"/>
</dbReference>
<keyword evidence="4" id="KW-0862">Zinc</keyword>
<evidence type="ECO:0000256" key="4">
    <source>
        <dbReference type="ARBA" id="ARBA00022833"/>
    </source>
</evidence>
<dbReference type="Pfam" id="PF00753">
    <property type="entry name" value="Lactamase_B"/>
    <property type="match status" value="1"/>
</dbReference>
<organism evidence="6 7">
    <name type="scientific">Penicillium expansum</name>
    <name type="common">Blue mold rot fungus</name>
    <dbReference type="NCBI Taxonomy" id="27334"/>
    <lineage>
        <taxon>Eukaryota</taxon>
        <taxon>Fungi</taxon>
        <taxon>Dikarya</taxon>
        <taxon>Ascomycota</taxon>
        <taxon>Pezizomycotina</taxon>
        <taxon>Eurotiomycetes</taxon>
        <taxon>Eurotiomycetidae</taxon>
        <taxon>Eurotiales</taxon>
        <taxon>Aspergillaceae</taxon>
        <taxon>Penicillium</taxon>
    </lineage>
</organism>
<evidence type="ECO:0000313" key="7">
    <source>
        <dbReference type="Proteomes" id="UP000030143"/>
    </source>
</evidence>
<dbReference type="AlphaFoldDB" id="A0A0A2JMN3"/>
<dbReference type="GO" id="GO:0046872">
    <property type="term" value="F:metal ion binding"/>
    <property type="evidence" value="ECO:0007669"/>
    <property type="project" value="UniProtKB-KW"/>
</dbReference>
<evidence type="ECO:0000256" key="1">
    <source>
        <dbReference type="ARBA" id="ARBA00007749"/>
    </source>
</evidence>
<dbReference type="InterPro" id="IPR001279">
    <property type="entry name" value="Metallo-B-lactamas"/>
</dbReference>
<proteinExistence type="inferred from homology"/>
<dbReference type="RefSeq" id="XP_016596152.1">
    <property type="nucleotide sequence ID" value="XM_016743429.1"/>
</dbReference>
<comment type="caution">
    <text evidence="6">The sequence shown here is derived from an EMBL/GenBank/DDBJ whole genome shotgun (WGS) entry which is preliminary data.</text>
</comment>
<gene>
    <name evidence="6" type="ORF">PEX2_061580</name>
</gene>
<keyword evidence="7" id="KW-1185">Reference proteome</keyword>
<keyword evidence="2" id="KW-0479">Metal-binding</keyword>
<evidence type="ECO:0000256" key="2">
    <source>
        <dbReference type="ARBA" id="ARBA00022723"/>
    </source>
</evidence>
<comment type="similarity">
    <text evidence="1">Belongs to the metallo-beta-lactamase superfamily.</text>
</comment>
<evidence type="ECO:0000259" key="5">
    <source>
        <dbReference type="Pfam" id="PF00753"/>
    </source>
</evidence>
<dbReference type="GeneID" id="27678849"/>
<dbReference type="PANTHER" id="PTHR42978:SF5">
    <property type="entry name" value="METALLO-BETA-LACTAMASE DOMAIN-CONTAINING PROTEIN"/>
    <property type="match status" value="1"/>
</dbReference>
<dbReference type="InterPro" id="IPR036866">
    <property type="entry name" value="RibonucZ/Hydroxyglut_hydro"/>
</dbReference>
<sequence>MYLKPRVFWEPELPGFEGPYSPSYCFLVSHGDRHIVFDRGLRIDWEEAFPPKIVQLVKATTTILSCNRDVVSVLDEDSSGLNIHSSDIEAVIWSHNHFDHTGDPS</sequence>
<dbReference type="Proteomes" id="UP000030143">
    <property type="component" value="Unassembled WGS sequence"/>
</dbReference>
<dbReference type="PANTHER" id="PTHR42978">
    <property type="entry name" value="QUORUM-QUENCHING LACTONASE YTNP-RELATED-RELATED"/>
    <property type="match status" value="1"/>
</dbReference>
<dbReference type="GO" id="GO:0016787">
    <property type="term" value="F:hydrolase activity"/>
    <property type="evidence" value="ECO:0007669"/>
    <property type="project" value="UniProtKB-KW"/>
</dbReference>
<name>A0A0A2JMN3_PENEN</name>
<accession>A0A0A2JMN3</accession>